<evidence type="ECO:0000313" key="2">
    <source>
        <dbReference type="Proteomes" id="UP000682111"/>
    </source>
</evidence>
<comment type="caution">
    <text evidence="1">The sequence shown here is derived from an EMBL/GenBank/DDBJ whole genome shotgun (WGS) entry which is preliminary data.</text>
</comment>
<dbReference type="InterPro" id="IPR008930">
    <property type="entry name" value="Terpenoid_cyclase/PrenylTrfase"/>
</dbReference>
<proteinExistence type="predicted"/>
<dbReference type="RefSeq" id="WP_095311993.1">
    <property type="nucleotide sequence ID" value="NZ_BORC01000005.1"/>
</dbReference>
<dbReference type="SUPFAM" id="SSF48239">
    <property type="entry name" value="Terpenoid cyclases/Protein prenyltransferases"/>
    <property type="match status" value="1"/>
</dbReference>
<evidence type="ECO:0000313" key="1">
    <source>
        <dbReference type="EMBL" id="GIN63004.1"/>
    </source>
</evidence>
<organism evidence="1 2">
    <name type="scientific">Robertmurraya siralis</name>
    <dbReference type="NCBI Taxonomy" id="77777"/>
    <lineage>
        <taxon>Bacteria</taxon>
        <taxon>Bacillati</taxon>
        <taxon>Bacillota</taxon>
        <taxon>Bacilli</taxon>
        <taxon>Bacillales</taxon>
        <taxon>Bacillaceae</taxon>
        <taxon>Robertmurraya</taxon>
    </lineage>
</organism>
<name>A0A920BUH6_9BACI</name>
<sequence length="577" mass="67882">MKKYNLWLILILIIHILILISCDNEKDTKKEIVKVEEESDVHNLDTEINETYLSILNEKYFSLIGKLDMDYGGYSIEPLQHQYGNLYSSYFLLNTKDILHEEINSSERNILKEFVSEQIKLIDNKSNPNVVYDLYYGTEILKMINYRDFVILKNIYDKLMKFQLEDGSFVSSYEEIDKNISDENKITSTVMAISILNTSNKEIPEKTIEWLKKTWNQIDKTDINISKLRKIIEGFEMSDARDKSEINKEIELFRTFYLNALKGNSDNGTLLYALQDAIYLDKIFEFNLTPSVELIERIYKEQNKDGGWNIFLDDFSEEQGTEVAVKVLNHFNFDIPYQDLLSKTVNEQKSINGGYAPIIQKEFSLKNTSYIYFSSQKLGLKYHRKDETFEIIQDIMSSDYSLYTSEELLQLNNLAIEFKINNNKLVNYAENEINKESKLQSVEKIYDLINFYKIINTEKLLKEHNIDSDVLDTDNYFTKLLLLNLDSIKGDISKKEINSYWGKYKDFIIKDVDKNSCLVYMLLSSLPINKEENKDVYRTLIQLINKQMSNYSQTMEPLSIQEYYFIIESINNLDRME</sequence>
<dbReference type="AlphaFoldDB" id="A0A920BUH6"/>
<reference evidence="1" key="1">
    <citation type="submission" date="2021-03" db="EMBL/GenBank/DDBJ databases">
        <title>Antimicrobial resistance genes in bacteria isolated from Japanese honey, and their potential for conferring macrolide and lincosamide resistance in the American foulbrood pathogen Paenibacillus larvae.</title>
        <authorList>
            <person name="Okamoto M."/>
            <person name="Kumagai M."/>
            <person name="Kanamori H."/>
            <person name="Takamatsu D."/>
        </authorList>
    </citation>
    <scope>NUCLEOTIDE SEQUENCE</scope>
    <source>
        <strain evidence="1">J27TS8</strain>
    </source>
</reference>
<accession>A0A920BUH6</accession>
<dbReference type="Proteomes" id="UP000682111">
    <property type="component" value="Unassembled WGS sequence"/>
</dbReference>
<dbReference type="Gene3D" id="1.50.10.20">
    <property type="match status" value="1"/>
</dbReference>
<dbReference type="EMBL" id="BORC01000005">
    <property type="protein sequence ID" value="GIN63004.1"/>
    <property type="molecule type" value="Genomic_DNA"/>
</dbReference>
<gene>
    <name evidence="1" type="ORF">J27TS8_29970</name>
</gene>
<keyword evidence="2" id="KW-1185">Reference proteome</keyword>
<protein>
    <submittedName>
        <fullName evidence="1">Uncharacterized protein</fullName>
    </submittedName>
</protein>
<dbReference type="PROSITE" id="PS51257">
    <property type="entry name" value="PROKAR_LIPOPROTEIN"/>
    <property type="match status" value="1"/>
</dbReference>